<gene>
    <name evidence="1" type="ORF">SD70_30105</name>
</gene>
<reference evidence="1 2" key="1">
    <citation type="submission" date="2014-12" db="EMBL/GenBank/DDBJ databases">
        <title>Draft genome sequence of Paenibacillus kamchatkensis strain B-2647.</title>
        <authorList>
            <person name="Karlyshev A.V."/>
            <person name="Kudryashova E.B."/>
        </authorList>
    </citation>
    <scope>NUCLEOTIDE SEQUENCE [LARGE SCALE GENOMIC DNA]</scope>
    <source>
        <strain evidence="1 2">VKM B-2647</strain>
    </source>
</reference>
<sequence length="60" mass="6879">MLFAPHSRFALASSVSTATFIIYHIRGVKCKLYFLPTSLFRIRGLLRIRLFQTAFISGED</sequence>
<evidence type="ECO:0000313" key="2">
    <source>
        <dbReference type="Proteomes" id="UP000031967"/>
    </source>
</evidence>
<dbReference type="EMBL" id="JXAK01000089">
    <property type="protein sequence ID" value="KIL37896.1"/>
    <property type="molecule type" value="Genomic_DNA"/>
</dbReference>
<keyword evidence="2" id="KW-1185">Reference proteome</keyword>
<evidence type="ECO:0000313" key="1">
    <source>
        <dbReference type="EMBL" id="KIL37896.1"/>
    </source>
</evidence>
<protein>
    <submittedName>
        <fullName evidence="1">Uncharacterized protein</fullName>
    </submittedName>
</protein>
<dbReference type="Proteomes" id="UP000031967">
    <property type="component" value="Unassembled WGS sequence"/>
</dbReference>
<organism evidence="1 2">
    <name type="scientific">Gordoniibacillus kamchatkensis</name>
    <dbReference type="NCBI Taxonomy" id="1590651"/>
    <lineage>
        <taxon>Bacteria</taxon>
        <taxon>Bacillati</taxon>
        <taxon>Bacillota</taxon>
        <taxon>Bacilli</taxon>
        <taxon>Bacillales</taxon>
        <taxon>Paenibacillaceae</taxon>
        <taxon>Gordoniibacillus</taxon>
    </lineage>
</organism>
<proteinExistence type="predicted"/>
<comment type="caution">
    <text evidence="1">The sequence shown here is derived from an EMBL/GenBank/DDBJ whole genome shotgun (WGS) entry which is preliminary data.</text>
</comment>
<accession>A0ABR5AA94</accession>
<name>A0ABR5AA94_9BACL</name>